<evidence type="ECO:0000256" key="13">
    <source>
        <dbReference type="ARBA" id="ARBA00042775"/>
    </source>
</evidence>
<dbReference type="InterPro" id="IPR046357">
    <property type="entry name" value="PPIase_dom_sf"/>
</dbReference>
<comment type="subcellular location">
    <subcellularLocation>
        <location evidence="1">Cell inner membrane</location>
        <topology evidence="1">Single-pass type II membrane protein</topology>
        <orientation evidence="1">Periplasmic side</orientation>
    </subcellularLocation>
</comment>
<dbReference type="PROSITE" id="PS50198">
    <property type="entry name" value="PPIC_PPIASE_2"/>
    <property type="match status" value="1"/>
</dbReference>
<reference evidence="18" key="1">
    <citation type="journal article" date="2019" name="Int. J. Syst. Evol. Microbiol.">
        <title>The Global Catalogue of Microorganisms (GCM) 10K type strain sequencing project: providing services to taxonomists for standard genome sequencing and annotation.</title>
        <authorList>
            <consortium name="The Broad Institute Genomics Platform"/>
            <consortium name="The Broad Institute Genome Sequencing Center for Infectious Disease"/>
            <person name="Wu L."/>
            <person name="Ma J."/>
        </authorList>
    </citation>
    <scope>NUCLEOTIDE SEQUENCE [LARGE SCALE GENOMIC DNA]</scope>
    <source>
        <strain evidence="18">CCM 7941</strain>
    </source>
</reference>
<dbReference type="Pfam" id="PF13624">
    <property type="entry name" value="SurA_N_3"/>
    <property type="match status" value="1"/>
</dbReference>
<evidence type="ECO:0000256" key="2">
    <source>
        <dbReference type="ARBA" id="ARBA00018370"/>
    </source>
</evidence>
<keyword evidence="18" id="KW-1185">Reference proteome</keyword>
<dbReference type="SUPFAM" id="SSF54534">
    <property type="entry name" value="FKBP-like"/>
    <property type="match status" value="1"/>
</dbReference>
<accession>A0ABV7LGL3</accession>
<evidence type="ECO:0000256" key="5">
    <source>
        <dbReference type="ARBA" id="ARBA00022692"/>
    </source>
</evidence>
<evidence type="ECO:0000256" key="3">
    <source>
        <dbReference type="ARBA" id="ARBA00022475"/>
    </source>
</evidence>
<dbReference type="InterPro" id="IPR000297">
    <property type="entry name" value="PPIase_PpiC"/>
</dbReference>
<evidence type="ECO:0000313" key="18">
    <source>
        <dbReference type="Proteomes" id="UP001595536"/>
    </source>
</evidence>
<evidence type="ECO:0000256" key="15">
    <source>
        <dbReference type="SAM" id="Phobius"/>
    </source>
</evidence>
<proteinExistence type="inferred from homology"/>
<evidence type="ECO:0000256" key="12">
    <source>
        <dbReference type="ARBA" id="ARBA00040743"/>
    </source>
</evidence>
<organism evidence="17 18">
    <name type="scientific">Camelimonas abortus</name>
    <dbReference type="NCBI Taxonomy" id="1017184"/>
    <lineage>
        <taxon>Bacteria</taxon>
        <taxon>Pseudomonadati</taxon>
        <taxon>Pseudomonadota</taxon>
        <taxon>Alphaproteobacteria</taxon>
        <taxon>Hyphomicrobiales</taxon>
        <taxon>Chelatococcaceae</taxon>
        <taxon>Camelimonas</taxon>
    </lineage>
</organism>
<dbReference type="InterPro" id="IPR027304">
    <property type="entry name" value="Trigger_fact/SurA_dom_sf"/>
</dbReference>
<keyword evidence="4" id="KW-0997">Cell inner membrane</keyword>
<dbReference type="Gene3D" id="1.10.4030.10">
    <property type="entry name" value="Porin chaperone SurA, peptide-binding domain"/>
    <property type="match status" value="1"/>
</dbReference>
<evidence type="ECO:0000256" key="7">
    <source>
        <dbReference type="ARBA" id="ARBA00023136"/>
    </source>
</evidence>
<evidence type="ECO:0000256" key="4">
    <source>
        <dbReference type="ARBA" id="ARBA00022519"/>
    </source>
</evidence>
<comment type="caution">
    <text evidence="17">The sequence shown here is derived from an EMBL/GenBank/DDBJ whole genome shotgun (WGS) entry which is preliminary data.</text>
</comment>
<evidence type="ECO:0000256" key="10">
    <source>
        <dbReference type="ARBA" id="ARBA00031484"/>
    </source>
</evidence>
<comment type="similarity">
    <text evidence="11">Belongs to the PpiD chaperone family.</text>
</comment>
<evidence type="ECO:0000256" key="14">
    <source>
        <dbReference type="PROSITE-ProRule" id="PRU00278"/>
    </source>
</evidence>
<name>A0ABV7LGL3_9HYPH</name>
<keyword evidence="6 15" id="KW-1133">Transmembrane helix</keyword>
<protein>
    <recommendedName>
        <fullName evidence="2">Parvulin-like PPIase</fullName>
    </recommendedName>
    <alternativeName>
        <fullName evidence="9">Peptidyl-prolyl cis-trans isomerase plp</fullName>
    </alternativeName>
    <alternativeName>
        <fullName evidence="12">Periplasmic chaperone PpiD</fullName>
    </alternativeName>
    <alternativeName>
        <fullName evidence="13">Periplasmic folding chaperone</fullName>
    </alternativeName>
    <alternativeName>
        <fullName evidence="10">Rotamase plp</fullName>
    </alternativeName>
</protein>
<sequence length="636" mass="68186">MLQGMRNASQGLVGKVIVGVLFGLLIVSFAIWGIGDMLQGGGRNTVARIGKTEITMDQLRTAWQNELQRMSQESRTVITPEKAREMGLDAAVFGRLVTEALLSQEGQRLKLGVTDAYLAQLVLDDPAFRGLNGQFDRARFNELLRNSGLSEAAYLADLRGLQVRRQIMDALAGGLETPQAMREAVYRVGAERRDAAFVTLSAASAGDIPAPSGEQLKAWYEGAKARFRAPERRSLNVIALTPDSLAKAKNLAASVTDAEIAARYEAEKNTRYGAPERRALQQIPFPDEATAKAALESIRAGKSFEQVAKERGVSESDMELGEVTRDQVFDPAVRDAAFALAPGAVSEPVKGNFGVFLVRAKSVTPASVKPLEEVRDAIRAALAREKAKAEIDSLHDRIEDMRLSARPLPAIARELGLPLTQAQDVDASGRDASGAPAAALAGLPGAKELLREAFATDVGADNEALSVDDGYVWFEVTGVTPAHDRPLDEVRPQAEQAWRADETAKRLAARAKEIVEKVDAGATLAAASGLAPQTADGLQRGQPSGPLDVDAVRQIFSVPAGKAGSAKKGDDLIVFRVESATMPAYAPGALPEAFVRQMNLALADDLLTAYVRYLQERFGVSVNQQNLRNAIGSAQQ</sequence>
<evidence type="ECO:0000256" key="6">
    <source>
        <dbReference type="ARBA" id="ARBA00022989"/>
    </source>
</evidence>
<keyword evidence="3" id="KW-1003">Cell membrane</keyword>
<gene>
    <name evidence="17" type="ORF">ACFOEX_11715</name>
</gene>
<dbReference type="EMBL" id="JBHRUV010000071">
    <property type="protein sequence ID" value="MFC3267011.1"/>
    <property type="molecule type" value="Genomic_DNA"/>
</dbReference>
<dbReference type="Proteomes" id="UP001595536">
    <property type="component" value="Unassembled WGS sequence"/>
</dbReference>
<keyword evidence="8" id="KW-0143">Chaperone</keyword>
<dbReference type="SUPFAM" id="SSF109998">
    <property type="entry name" value="Triger factor/SurA peptide-binding domain-like"/>
    <property type="match status" value="1"/>
</dbReference>
<keyword evidence="14" id="KW-0413">Isomerase</keyword>
<evidence type="ECO:0000256" key="9">
    <source>
        <dbReference type="ARBA" id="ARBA00030642"/>
    </source>
</evidence>
<feature type="domain" description="PpiC" evidence="16">
    <location>
        <begin position="275"/>
        <end position="362"/>
    </location>
</feature>
<keyword evidence="7 15" id="KW-0472">Membrane</keyword>
<evidence type="ECO:0000256" key="11">
    <source>
        <dbReference type="ARBA" id="ARBA00038408"/>
    </source>
</evidence>
<evidence type="ECO:0000313" key="17">
    <source>
        <dbReference type="EMBL" id="MFC3267011.1"/>
    </source>
</evidence>
<keyword evidence="14" id="KW-0697">Rotamase</keyword>
<dbReference type="PANTHER" id="PTHR47529">
    <property type="entry name" value="PEPTIDYL-PROLYL CIS-TRANS ISOMERASE D"/>
    <property type="match status" value="1"/>
</dbReference>
<dbReference type="InterPro" id="IPR052029">
    <property type="entry name" value="PpiD_chaperone"/>
</dbReference>
<feature type="transmembrane region" description="Helical" evidence="15">
    <location>
        <begin position="12"/>
        <end position="34"/>
    </location>
</feature>
<evidence type="ECO:0000256" key="1">
    <source>
        <dbReference type="ARBA" id="ARBA00004382"/>
    </source>
</evidence>
<keyword evidence="5 15" id="KW-0812">Transmembrane</keyword>
<dbReference type="Gene3D" id="3.10.50.40">
    <property type="match status" value="1"/>
</dbReference>
<dbReference type="PANTHER" id="PTHR47529:SF1">
    <property type="entry name" value="PERIPLASMIC CHAPERONE PPID"/>
    <property type="match status" value="1"/>
</dbReference>
<evidence type="ECO:0000256" key="8">
    <source>
        <dbReference type="ARBA" id="ARBA00023186"/>
    </source>
</evidence>
<evidence type="ECO:0000259" key="16">
    <source>
        <dbReference type="PROSITE" id="PS50198"/>
    </source>
</evidence>
<dbReference type="Pfam" id="PF13145">
    <property type="entry name" value="Rotamase_2"/>
    <property type="match status" value="1"/>
</dbReference>
<dbReference type="RefSeq" id="WP_376830621.1">
    <property type="nucleotide sequence ID" value="NZ_JBHLWR010000006.1"/>
</dbReference>